<dbReference type="SMART" id="SM00918">
    <property type="entry name" value="Lig_chan-Glu_bd"/>
    <property type="match status" value="1"/>
</dbReference>
<feature type="transmembrane region" description="Helical" evidence="13">
    <location>
        <begin position="448"/>
        <end position="472"/>
    </location>
</feature>
<dbReference type="InterPro" id="IPR052192">
    <property type="entry name" value="Insect_Ionotropic_Sensory_Rcpt"/>
</dbReference>
<evidence type="ECO:0000256" key="6">
    <source>
        <dbReference type="ARBA" id="ARBA00022989"/>
    </source>
</evidence>
<dbReference type="GO" id="GO:0015276">
    <property type="term" value="F:ligand-gated monoatomic ion channel activity"/>
    <property type="evidence" value="ECO:0007669"/>
    <property type="project" value="InterPro"/>
</dbReference>
<comment type="similarity">
    <text evidence="2">Belongs to the glutamate-gated ion channel (TC 1.A.10.1) family.</text>
</comment>
<dbReference type="SMART" id="SM00079">
    <property type="entry name" value="PBPe"/>
    <property type="match status" value="1"/>
</dbReference>
<evidence type="ECO:0000256" key="4">
    <source>
        <dbReference type="ARBA" id="ARBA00022475"/>
    </source>
</evidence>
<dbReference type="InterPro" id="IPR001320">
    <property type="entry name" value="Iontro_rcpt_C"/>
</dbReference>
<name>A0A8J5J8M9_HOMAM</name>
<dbReference type="PANTHER" id="PTHR42643:SF24">
    <property type="entry name" value="IONOTROPIC RECEPTOR 60A"/>
    <property type="match status" value="1"/>
</dbReference>
<dbReference type="AlphaFoldDB" id="A0A8J5J8M9"/>
<comment type="subcellular location">
    <subcellularLocation>
        <location evidence="1">Cell membrane</location>
        <topology evidence="1">Multi-pass membrane protein</topology>
    </subcellularLocation>
</comment>
<dbReference type="Pfam" id="PF10613">
    <property type="entry name" value="Lig_chan-Glu_bd"/>
    <property type="match status" value="1"/>
</dbReference>
<dbReference type="InterPro" id="IPR019594">
    <property type="entry name" value="Glu/Gly-bd"/>
</dbReference>
<keyword evidence="5 13" id="KW-0812">Transmembrane</keyword>
<evidence type="ECO:0000256" key="14">
    <source>
        <dbReference type="SAM" id="SignalP"/>
    </source>
</evidence>
<proteinExistence type="inferred from homology"/>
<evidence type="ECO:0000256" key="7">
    <source>
        <dbReference type="ARBA" id="ARBA00023065"/>
    </source>
</evidence>
<dbReference type="PANTHER" id="PTHR42643">
    <property type="entry name" value="IONOTROPIC RECEPTOR 20A-RELATED"/>
    <property type="match status" value="1"/>
</dbReference>
<evidence type="ECO:0000256" key="11">
    <source>
        <dbReference type="ARBA" id="ARBA00023286"/>
    </source>
</evidence>
<evidence type="ECO:0000256" key="5">
    <source>
        <dbReference type="ARBA" id="ARBA00022692"/>
    </source>
</evidence>
<keyword evidence="4" id="KW-1003">Cell membrane</keyword>
<evidence type="ECO:0000256" key="9">
    <source>
        <dbReference type="ARBA" id="ARBA00023170"/>
    </source>
</evidence>
<keyword evidence="14" id="KW-0732">Signal</keyword>
<dbReference type="Gene3D" id="3.40.190.10">
    <property type="entry name" value="Periplasmic binding protein-like II"/>
    <property type="match status" value="1"/>
</dbReference>
<comment type="caution">
    <text evidence="17">The sequence shown here is derived from an EMBL/GenBank/DDBJ whole genome shotgun (WGS) entry which is preliminary data.</text>
</comment>
<evidence type="ECO:0000256" key="8">
    <source>
        <dbReference type="ARBA" id="ARBA00023136"/>
    </source>
</evidence>
<dbReference type="EMBL" id="JAHLQT010044109">
    <property type="protein sequence ID" value="KAG7154692.1"/>
    <property type="molecule type" value="Genomic_DNA"/>
</dbReference>
<protein>
    <submittedName>
        <fullName evidence="17">Glutamate receptor-like 43</fullName>
    </submittedName>
</protein>
<evidence type="ECO:0000259" key="16">
    <source>
        <dbReference type="SMART" id="SM00918"/>
    </source>
</evidence>
<keyword evidence="18" id="KW-1185">Reference proteome</keyword>
<keyword evidence="8 13" id="KW-0472">Membrane</keyword>
<dbReference type="Pfam" id="PF00060">
    <property type="entry name" value="Lig_chan"/>
    <property type="match status" value="1"/>
</dbReference>
<keyword evidence="3" id="KW-0813">Transport</keyword>
<evidence type="ECO:0000313" key="18">
    <source>
        <dbReference type="Proteomes" id="UP000747542"/>
    </source>
</evidence>
<dbReference type="GO" id="GO:0050906">
    <property type="term" value="P:detection of stimulus involved in sensory perception"/>
    <property type="evidence" value="ECO:0007669"/>
    <property type="project" value="UniProtKB-ARBA"/>
</dbReference>
<dbReference type="SUPFAM" id="SSF53850">
    <property type="entry name" value="Periplasmic binding protein-like II"/>
    <property type="match status" value="1"/>
</dbReference>
<evidence type="ECO:0000256" key="2">
    <source>
        <dbReference type="ARBA" id="ARBA00008685"/>
    </source>
</evidence>
<accession>A0A8J5J8M9</accession>
<feature type="signal peptide" evidence="14">
    <location>
        <begin position="1"/>
        <end position="28"/>
    </location>
</feature>
<dbReference type="GO" id="GO:0005886">
    <property type="term" value="C:plasma membrane"/>
    <property type="evidence" value="ECO:0007669"/>
    <property type="project" value="UniProtKB-SubCell"/>
</dbReference>
<evidence type="ECO:0000313" key="17">
    <source>
        <dbReference type="EMBL" id="KAG7154692.1"/>
    </source>
</evidence>
<dbReference type="Proteomes" id="UP000747542">
    <property type="component" value="Unassembled WGS sequence"/>
</dbReference>
<keyword evidence="6 13" id="KW-1133">Transmembrane helix</keyword>
<keyword evidence="9 17" id="KW-0675">Receptor</keyword>
<dbReference type="Gene3D" id="1.10.287.70">
    <property type="match status" value="1"/>
</dbReference>
<feature type="domain" description="Ionotropic glutamate receptor C-terminal" evidence="15">
    <location>
        <begin position="76"/>
        <end position="418"/>
    </location>
</feature>
<feature type="domain" description="Ionotropic glutamate receptor L-glutamate and glycine-binding" evidence="16">
    <location>
        <begin position="76"/>
        <end position="136"/>
    </location>
</feature>
<keyword evidence="7" id="KW-0406">Ion transport</keyword>
<feature type="transmembrane region" description="Helical" evidence="13">
    <location>
        <begin position="189"/>
        <end position="210"/>
    </location>
</feature>
<organism evidence="17 18">
    <name type="scientific">Homarus americanus</name>
    <name type="common">American lobster</name>
    <dbReference type="NCBI Taxonomy" id="6706"/>
    <lineage>
        <taxon>Eukaryota</taxon>
        <taxon>Metazoa</taxon>
        <taxon>Ecdysozoa</taxon>
        <taxon>Arthropoda</taxon>
        <taxon>Crustacea</taxon>
        <taxon>Multicrustacea</taxon>
        <taxon>Malacostraca</taxon>
        <taxon>Eumalacostraca</taxon>
        <taxon>Eucarida</taxon>
        <taxon>Decapoda</taxon>
        <taxon>Pleocyemata</taxon>
        <taxon>Astacidea</taxon>
        <taxon>Nephropoidea</taxon>
        <taxon>Nephropidae</taxon>
        <taxon>Homarus</taxon>
    </lineage>
</organism>
<gene>
    <name evidence="17" type="primary">Glrk-L43</name>
    <name evidence="17" type="ORF">Hamer_G015054</name>
</gene>
<feature type="chain" id="PRO_5035285967" evidence="14">
    <location>
        <begin position="29"/>
        <end position="485"/>
    </location>
</feature>
<evidence type="ECO:0000259" key="15">
    <source>
        <dbReference type="SMART" id="SM00079"/>
    </source>
</evidence>
<keyword evidence="10" id="KW-0325">Glycoprotein</keyword>
<evidence type="ECO:0000256" key="1">
    <source>
        <dbReference type="ARBA" id="ARBA00004651"/>
    </source>
</evidence>
<reference evidence="17" key="1">
    <citation type="journal article" date="2021" name="Sci. Adv.">
        <title>The American lobster genome reveals insights on longevity, neural, and immune adaptations.</title>
        <authorList>
            <person name="Polinski J.M."/>
            <person name="Zimin A.V."/>
            <person name="Clark K.F."/>
            <person name="Kohn A.B."/>
            <person name="Sadowski N."/>
            <person name="Timp W."/>
            <person name="Ptitsyn A."/>
            <person name="Khanna P."/>
            <person name="Romanova D.Y."/>
            <person name="Williams P."/>
            <person name="Greenwood S.J."/>
            <person name="Moroz L.L."/>
            <person name="Walt D.R."/>
            <person name="Bodnar A.G."/>
        </authorList>
    </citation>
    <scope>NUCLEOTIDE SEQUENCE</scope>
    <source>
        <strain evidence="17">GMGI-L3</strain>
    </source>
</reference>
<evidence type="ECO:0000256" key="3">
    <source>
        <dbReference type="ARBA" id="ARBA00022448"/>
    </source>
</evidence>
<sequence>MDVVKVAGLTFYLVLGAHLLLLVTGAVAQSSAEKYRAWWQKEARLGSAEAARGGNILKFRFEKAPTLLVAAEEWLPYTKVTWYNDTFASVSGPSRKLLDVLSSTLNFKYRFVRGDGYFGALEKDGSWNGMLGMLHRQEVDMALGPIGVTYSRSKVANFTVPLGQEYFRIMTGRPRPLPDPWTIAAPFTWMVWICLLVSLLVMWMVSFMVAQLVIDFRGPRGLSDHLLTVFAVLVSQGVTWEPKGAAMRITCITWMFFSLIVTSYFKSSYTSLLTVKSLPATHDDLRDILNDHNLTFLLEDNTSFKAFVQESEQSIVKEISKELKRRGRFLKASELQEVLERDLPDRGHAALLEEHTIKKYMSINLSKTGRCNFYMSRSYSYSIYISMAVSKGSPLLDLFNARILSLREYGIYAQWVTEELRGASHCYLASNRVTEIAPYTLVDMKMSFVLLGGGTGLAALILLWDIITHWLLVRRPNKASKITRK</sequence>
<keyword evidence="12" id="KW-0407">Ion channel</keyword>
<evidence type="ECO:0000256" key="10">
    <source>
        <dbReference type="ARBA" id="ARBA00023180"/>
    </source>
</evidence>
<evidence type="ECO:0000256" key="13">
    <source>
        <dbReference type="SAM" id="Phobius"/>
    </source>
</evidence>
<keyword evidence="11" id="KW-1071">Ligand-gated ion channel</keyword>
<evidence type="ECO:0000256" key="12">
    <source>
        <dbReference type="ARBA" id="ARBA00023303"/>
    </source>
</evidence>